<dbReference type="GO" id="GO:0000742">
    <property type="term" value="P:karyogamy involved in conjugation with cellular fusion"/>
    <property type="evidence" value="ECO:0007669"/>
    <property type="project" value="UniProtKB-UniRule"/>
</dbReference>
<dbReference type="AlphaFoldDB" id="A0A292Q236"/>
<evidence type="ECO:0000256" key="9">
    <source>
        <dbReference type="ARBA" id="ARBA00023180"/>
    </source>
</evidence>
<keyword evidence="10 11" id="KW-0539">Nucleus</keyword>
<evidence type="ECO:0000256" key="3">
    <source>
        <dbReference type="ARBA" id="ARBA00022459"/>
    </source>
</evidence>
<evidence type="ECO:0000256" key="7">
    <source>
        <dbReference type="ARBA" id="ARBA00022989"/>
    </source>
</evidence>
<dbReference type="Pfam" id="PF04163">
    <property type="entry name" value="Tht1"/>
    <property type="match status" value="1"/>
</dbReference>
<evidence type="ECO:0000256" key="10">
    <source>
        <dbReference type="ARBA" id="ARBA00023242"/>
    </source>
</evidence>
<evidence type="ECO:0000256" key="12">
    <source>
        <dbReference type="SAM" id="SignalP"/>
    </source>
</evidence>
<dbReference type="GO" id="GO:0048288">
    <property type="term" value="P:nuclear membrane fusion involved in karyogamy"/>
    <property type="evidence" value="ECO:0007669"/>
    <property type="project" value="UniProtKB-UniRule"/>
</dbReference>
<comment type="similarity">
    <text evidence="2 11">Belongs to the KAR5 family.</text>
</comment>
<evidence type="ECO:0000313" key="13">
    <source>
        <dbReference type="EMBL" id="CUS13035.1"/>
    </source>
</evidence>
<keyword evidence="14" id="KW-1185">Reference proteome</keyword>
<name>A0A292Q236_9PEZI</name>
<proteinExistence type="inferred from homology"/>
<comment type="function">
    <text evidence="1 11">Required for nuclear membrane fusion during karyogamy.</text>
</comment>
<gene>
    <name evidence="13" type="ORF">GSTUAT00002950001</name>
</gene>
<dbReference type="EMBL" id="LN890979">
    <property type="protein sequence ID" value="CUS13035.1"/>
    <property type="molecule type" value="Genomic_DNA"/>
</dbReference>
<feature type="transmembrane region" description="Helical" evidence="11">
    <location>
        <begin position="413"/>
        <end position="433"/>
    </location>
</feature>
<dbReference type="PANTHER" id="PTHR28012:SF1">
    <property type="entry name" value="NUCLEAR FUSION PROTEIN KAR5"/>
    <property type="match status" value="1"/>
</dbReference>
<sequence length="493" mass="55829">MHLLILLLFTSFFPPPYSCWGILRSRTPSPSVPDVWVKSPGHDAAPKDDPKDSVTYFEIDEAYETALAELNRLSSKSTCHKVASQSLVGDCRSIGIDSEEDENSRILFGVQLAACEFEVDGLEFPYECRRFEGEREKRVRSAKKCLRMLAQKSQWWTSYSNNRASGFSMCSAARREVEKEEMINVHRNITKTHKSLFAIIEVSLKDAWRSAKAQTEATAKLKTFIEELVEDYKGARTELTKDTTKMADTMSGNLERLYERGQAAVNQLELSINKVQTSTDRQVKLVDETFSSISSRMEKSLEGFRELDVLAENHVMKFNAISGIYEDLAGAHQTLTESSEKLVQIMGDFTETLVDMDEKVRSWEERISNLGNSAWLPVASFLLGGMILGRGWHRLDSLLVIIGKFKIRKYLELLLTGAYFVGGCFILLNTFQWSDFIYTQRFLVFSRLWPGSISTSEKTFYILASTSGLFASICCGIAYTLYRRAAPSERLLG</sequence>
<dbReference type="PANTHER" id="PTHR28012">
    <property type="entry name" value="NUCLEAR FUSION PROTEIN KAR5"/>
    <property type="match status" value="1"/>
</dbReference>
<protein>
    <recommendedName>
        <fullName evidence="15">Nuclear fusion protein KAR5</fullName>
    </recommendedName>
</protein>
<keyword evidence="8 11" id="KW-0472">Membrane</keyword>
<keyword evidence="9" id="KW-0325">Glycoprotein</keyword>
<evidence type="ECO:0000313" key="14">
    <source>
        <dbReference type="Proteomes" id="UP001412239"/>
    </source>
</evidence>
<feature type="chain" id="PRO_5012629482" description="Nuclear fusion protein KAR5" evidence="12">
    <location>
        <begin position="20"/>
        <end position="493"/>
    </location>
</feature>
<feature type="transmembrane region" description="Helical" evidence="11">
    <location>
        <begin position="374"/>
        <end position="392"/>
    </location>
</feature>
<keyword evidence="6 11" id="KW-0256">Endoplasmic reticulum</keyword>
<comment type="subcellular location">
    <subcellularLocation>
        <location evidence="11">Endoplasmic reticulum membrane</location>
    </subcellularLocation>
    <subcellularLocation>
        <location evidence="11">Nucleus membrane</location>
    </subcellularLocation>
</comment>
<keyword evidence="7 11" id="KW-1133">Transmembrane helix</keyword>
<evidence type="ECO:0000256" key="8">
    <source>
        <dbReference type="ARBA" id="ARBA00023136"/>
    </source>
</evidence>
<evidence type="ECO:0000256" key="6">
    <source>
        <dbReference type="ARBA" id="ARBA00022824"/>
    </source>
</evidence>
<evidence type="ECO:0000256" key="1">
    <source>
        <dbReference type="ARBA" id="ARBA00003389"/>
    </source>
</evidence>
<keyword evidence="5 11" id="KW-0732">Signal</keyword>
<evidence type="ECO:0000256" key="2">
    <source>
        <dbReference type="ARBA" id="ARBA00010473"/>
    </source>
</evidence>
<dbReference type="GO" id="GO:0005789">
    <property type="term" value="C:endoplasmic reticulum membrane"/>
    <property type="evidence" value="ECO:0007669"/>
    <property type="project" value="UniProtKB-SubCell"/>
</dbReference>
<evidence type="ECO:0000256" key="4">
    <source>
        <dbReference type="ARBA" id="ARBA00022692"/>
    </source>
</evidence>
<dbReference type="GO" id="GO:0031965">
    <property type="term" value="C:nuclear membrane"/>
    <property type="evidence" value="ECO:0007669"/>
    <property type="project" value="UniProtKB-SubCell"/>
</dbReference>
<dbReference type="Proteomes" id="UP001412239">
    <property type="component" value="Unassembled WGS sequence"/>
</dbReference>
<accession>A0A292Q236</accession>
<feature type="transmembrane region" description="Helical" evidence="11">
    <location>
        <begin position="460"/>
        <end position="482"/>
    </location>
</feature>
<dbReference type="InterPro" id="IPR007292">
    <property type="entry name" value="Nuclear_fusion_Kar5"/>
</dbReference>
<keyword evidence="3 11" id="KW-0415">Karyogamy</keyword>
<evidence type="ECO:0000256" key="5">
    <source>
        <dbReference type="ARBA" id="ARBA00022729"/>
    </source>
</evidence>
<organism evidence="13 14">
    <name type="scientific">Tuber aestivum</name>
    <name type="common">summer truffle</name>
    <dbReference type="NCBI Taxonomy" id="59557"/>
    <lineage>
        <taxon>Eukaryota</taxon>
        <taxon>Fungi</taxon>
        <taxon>Dikarya</taxon>
        <taxon>Ascomycota</taxon>
        <taxon>Pezizomycotina</taxon>
        <taxon>Pezizomycetes</taxon>
        <taxon>Pezizales</taxon>
        <taxon>Tuberaceae</taxon>
        <taxon>Tuber</taxon>
    </lineage>
</organism>
<evidence type="ECO:0008006" key="15">
    <source>
        <dbReference type="Google" id="ProtNLM"/>
    </source>
</evidence>
<keyword evidence="4 11" id="KW-0812">Transmembrane</keyword>
<feature type="signal peptide" evidence="12">
    <location>
        <begin position="1"/>
        <end position="19"/>
    </location>
</feature>
<evidence type="ECO:0000256" key="11">
    <source>
        <dbReference type="RuleBase" id="RU368082"/>
    </source>
</evidence>
<reference evidence="13" key="1">
    <citation type="submission" date="2015-10" db="EMBL/GenBank/DDBJ databases">
        <authorList>
            <person name="Regsiter A."/>
            <person name="william w."/>
        </authorList>
    </citation>
    <scope>NUCLEOTIDE SEQUENCE</scope>
    <source>
        <strain evidence="13">Montdore</strain>
    </source>
</reference>